<keyword evidence="2 7" id="KW-0813">Transport</keyword>
<comment type="subcellular location">
    <subcellularLocation>
        <location evidence="1 7">Cell membrane</location>
        <topology evidence="1 7">Multi-pass membrane protein</topology>
    </subcellularLocation>
</comment>
<dbReference type="SUPFAM" id="SSF161098">
    <property type="entry name" value="MetI-like"/>
    <property type="match status" value="1"/>
</dbReference>
<proteinExistence type="inferred from homology"/>
<dbReference type="Gene3D" id="1.10.3720.10">
    <property type="entry name" value="MetI-like"/>
    <property type="match status" value="1"/>
</dbReference>
<dbReference type="GO" id="GO:0055085">
    <property type="term" value="P:transmembrane transport"/>
    <property type="evidence" value="ECO:0007669"/>
    <property type="project" value="InterPro"/>
</dbReference>
<evidence type="ECO:0000259" key="8">
    <source>
        <dbReference type="PROSITE" id="PS50928"/>
    </source>
</evidence>
<keyword evidence="3" id="KW-1003">Cell membrane</keyword>
<organism evidence="9">
    <name type="scientific">Caldilineaceae bacterium SB0662_bin_9</name>
    <dbReference type="NCBI Taxonomy" id="2605258"/>
    <lineage>
        <taxon>Bacteria</taxon>
        <taxon>Bacillati</taxon>
        <taxon>Chloroflexota</taxon>
        <taxon>Caldilineae</taxon>
        <taxon>Caldilineales</taxon>
        <taxon>Caldilineaceae</taxon>
    </lineage>
</organism>
<keyword evidence="5 7" id="KW-1133">Transmembrane helix</keyword>
<feature type="transmembrane region" description="Helical" evidence="7">
    <location>
        <begin position="249"/>
        <end position="270"/>
    </location>
</feature>
<feature type="transmembrane region" description="Helical" evidence="7">
    <location>
        <begin position="84"/>
        <end position="112"/>
    </location>
</feature>
<evidence type="ECO:0000256" key="3">
    <source>
        <dbReference type="ARBA" id="ARBA00022475"/>
    </source>
</evidence>
<dbReference type="PANTHER" id="PTHR43386">
    <property type="entry name" value="OLIGOPEPTIDE TRANSPORT SYSTEM PERMEASE PROTEIN APPC"/>
    <property type="match status" value="1"/>
</dbReference>
<sequence>MFRRTLRAFGSQPQGVIGLGLLLVWLILALSATQLVPYDPLEQGLPPARAGDSPVRQAPSSLYWFGTDELGRDVLSRVLAGAHISLALGFISVSIGLVAGTALGLVAGFYGGWVDGIVMRAMDALLAFPGILLALVVIAALGTSIQNVMIAVGIAIVPQYARLVRSLCLTIRELAYVEAAHVVGSGPVRLIFRHFLPNIVPPLIVLSTLQIGQAIIYGSALSFLGMGAQPPTPEWGLIAAKGRDFFRKAWWISTFPSLAILSVVLAFNLLGDGLRGLLDPRMRMVRAAGHQNS</sequence>
<name>A0A6B1DP64_9CHLR</name>
<dbReference type="InterPro" id="IPR035906">
    <property type="entry name" value="MetI-like_sf"/>
</dbReference>
<evidence type="ECO:0000313" key="9">
    <source>
        <dbReference type="EMBL" id="MYD88891.1"/>
    </source>
</evidence>
<evidence type="ECO:0000256" key="5">
    <source>
        <dbReference type="ARBA" id="ARBA00022989"/>
    </source>
</evidence>
<keyword evidence="6 7" id="KW-0472">Membrane</keyword>
<evidence type="ECO:0000256" key="6">
    <source>
        <dbReference type="ARBA" id="ARBA00023136"/>
    </source>
</evidence>
<comment type="similarity">
    <text evidence="7">Belongs to the binding-protein-dependent transport system permease family.</text>
</comment>
<dbReference type="PROSITE" id="PS50928">
    <property type="entry name" value="ABC_TM1"/>
    <property type="match status" value="1"/>
</dbReference>
<keyword evidence="4 7" id="KW-0812">Transmembrane</keyword>
<feature type="domain" description="ABC transmembrane type-1" evidence="8">
    <location>
        <begin position="82"/>
        <end position="271"/>
    </location>
</feature>
<feature type="transmembrane region" description="Helical" evidence="7">
    <location>
        <begin position="203"/>
        <end position="228"/>
    </location>
</feature>
<evidence type="ECO:0000256" key="2">
    <source>
        <dbReference type="ARBA" id="ARBA00022448"/>
    </source>
</evidence>
<dbReference type="AlphaFoldDB" id="A0A6B1DP64"/>
<reference evidence="9" key="1">
    <citation type="submission" date="2019-09" db="EMBL/GenBank/DDBJ databases">
        <title>Characterisation of the sponge microbiome using genome-centric metagenomics.</title>
        <authorList>
            <person name="Engelberts J.P."/>
            <person name="Robbins S.J."/>
            <person name="De Goeij J.M."/>
            <person name="Aranda M."/>
            <person name="Bell S.C."/>
            <person name="Webster N.S."/>
        </authorList>
    </citation>
    <scope>NUCLEOTIDE SEQUENCE</scope>
    <source>
        <strain evidence="9">SB0662_bin_9</strain>
    </source>
</reference>
<dbReference type="CDD" id="cd06261">
    <property type="entry name" value="TM_PBP2"/>
    <property type="match status" value="1"/>
</dbReference>
<dbReference type="InterPro" id="IPR000515">
    <property type="entry name" value="MetI-like"/>
</dbReference>
<protein>
    <submittedName>
        <fullName evidence="9">ABC transporter permease</fullName>
    </submittedName>
</protein>
<comment type="caution">
    <text evidence="9">The sequence shown here is derived from an EMBL/GenBank/DDBJ whole genome shotgun (WGS) entry which is preliminary data.</text>
</comment>
<gene>
    <name evidence="9" type="ORF">F4Y08_00930</name>
</gene>
<dbReference type="Pfam" id="PF00528">
    <property type="entry name" value="BPD_transp_1"/>
    <property type="match status" value="1"/>
</dbReference>
<accession>A0A6B1DP64</accession>
<evidence type="ECO:0000256" key="7">
    <source>
        <dbReference type="RuleBase" id="RU363032"/>
    </source>
</evidence>
<dbReference type="EMBL" id="VXPY01000009">
    <property type="protein sequence ID" value="MYD88891.1"/>
    <property type="molecule type" value="Genomic_DNA"/>
</dbReference>
<evidence type="ECO:0000256" key="1">
    <source>
        <dbReference type="ARBA" id="ARBA00004651"/>
    </source>
</evidence>
<evidence type="ECO:0000256" key="4">
    <source>
        <dbReference type="ARBA" id="ARBA00022692"/>
    </source>
</evidence>
<feature type="transmembrane region" description="Helical" evidence="7">
    <location>
        <begin position="124"/>
        <end position="157"/>
    </location>
</feature>
<dbReference type="PANTHER" id="PTHR43386:SF1">
    <property type="entry name" value="D,D-DIPEPTIDE TRANSPORT SYSTEM PERMEASE PROTEIN DDPC-RELATED"/>
    <property type="match status" value="1"/>
</dbReference>
<dbReference type="GO" id="GO:0005886">
    <property type="term" value="C:plasma membrane"/>
    <property type="evidence" value="ECO:0007669"/>
    <property type="project" value="UniProtKB-SubCell"/>
</dbReference>
<dbReference type="InterPro" id="IPR050366">
    <property type="entry name" value="BP-dependent_transpt_permease"/>
</dbReference>